<dbReference type="SMART" id="SM01054">
    <property type="entry name" value="CaM_binding"/>
    <property type="match status" value="1"/>
</dbReference>
<protein>
    <recommendedName>
        <fullName evidence="2">Calmodulin-binding domain-containing protein</fullName>
    </recommendedName>
</protein>
<dbReference type="PANTHER" id="PTHR33349:SF41">
    <property type="entry name" value="EMB|CAB62594.1"/>
    <property type="match status" value="1"/>
</dbReference>
<dbReference type="EMBL" id="GDJX01024970">
    <property type="protein sequence ID" value="JAT42966.1"/>
    <property type="molecule type" value="Transcribed_RNA"/>
</dbReference>
<sequence>MDEEQTEGVPLTVTPEMTNLKDVRRNSTGKVSATTSLSKSNSGGKISSRYLRASMGSCHDFCKYGGKHSFETKARSPLISRFSGSCTYLEKEQNQVNIPSVAERQKKSALKQKAVAHLKIGLYERPKVFDKKAVFSVKTVKPIRDSEIILHERGESSKELEVRCDFSLRSKEVESLEGLKTIKQDTLEKVGLCDETEIAAQKIPACLKKTEASRYCQNAYKRKPSVKKTQLSRKPSSVERTQSAKKPFTSFKPKIKQKTSSPVNKVNSSGNSKVSKQEASSPADRFDASARPAISGKSSITFPKSESQLKRTTGISGRVTGIKMVKKVDQSKPGGKKILRSPSFPSSPQPPVDHVSSSASPVKHAREDEKGELENDKIGEKTLYIIGPTPSENDNSESSQSKSCNCSISPSSPSSSSSSSLSPLSSSSFVSDHEEEEHLDSNSAFTDAFDSASDHSGERVNIAIKNEDEKGQRKVSIVHPECKDQTPYKLKFRRGKILNPEFEYGVTRRLRFRQGRGVGDNQSSKGEMGKITFNVKEFYGDSNDPDPEAEPVVLRHQDVQDKKDTTGLFNHVIEEAASKLVEVRKSKVKALVGAFETVISLQESKPAS</sequence>
<dbReference type="InterPro" id="IPR012417">
    <property type="entry name" value="CaM-bd_dom_pln"/>
</dbReference>
<dbReference type="AlphaFoldDB" id="A0A1D1XKN8"/>
<feature type="compositionally biased region" description="Polar residues" evidence="1">
    <location>
        <begin position="26"/>
        <end position="45"/>
    </location>
</feature>
<reference evidence="3" key="1">
    <citation type="submission" date="2015-07" db="EMBL/GenBank/DDBJ databases">
        <title>Transcriptome Assembly of Anthurium amnicola.</title>
        <authorList>
            <person name="Suzuki J."/>
        </authorList>
    </citation>
    <scope>NUCLEOTIDE SEQUENCE</scope>
</reference>
<evidence type="ECO:0000256" key="1">
    <source>
        <dbReference type="SAM" id="MobiDB-lite"/>
    </source>
</evidence>
<dbReference type="GO" id="GO:0005516">
    <property type="term" value="F:calmodulin binding"/>
    <property type="evidence" value="ECO:0007669"/>
    <property type="project" value="InterPro"/>
</dbReference>
<proteinExistence type="predicted"/>
<feature type="region of interest" description="Disordered" evidence="1">
    <location>
        <begin position="1"/>
        <end position="45"/>
    </location>
</feature>
<evidence type="ECO:0000259" key="2">
    <source>
        <dbReference type="SMART" id="SM01054"/>
    </source>
</evidence>
<accession>A0A1D1XKN8</accession>
<organism evidence="3">
    <name type="scientific">Anthurium amnicola</name>
    <dbReference type="NCBI Taxonomy" id="1678845"/>
    <lineage>
        <taxon>Eukaryota</taxon>
        <taxon>Viridiplantae</taxon>
        <taxon>Streptophyta</taxon>
        <taxon>Embryophyta</taxon>
        <taxon>Tracheophyta</taxon>
        <taxon>Spermatophyta</taxon>
        <taxon>Magnoliopsida</taxon>
        <taxon>Liliopsida</taxon>
        <taxon>Araceae</taxon>
        <taxon>Pothoideae</taxon>
        <taxon>Potheae</taxon>
        <taxon>Anthurium</taxon>
    </lineage>
</organism>
<dbReference type="Pfam" id="PF07839">
    <property type="entry name" value="CaM_binding"/>
    <property type="match status" value="1"/>
</dbReference>
<evidence type="ECO:0000313" key="3">
    <source>
        <dbReference type="EMBL" id="JAT42966.1"/>
    </source>
</evidence>
<gene>
    <name evidence="3" type="ORF">g.103527</name>
    <name evidence="4" type="ORF">g.103528</name>
</gene>
<feature type="compositionally biased region" description="Polar residues" evidence="1">
    <location>
        <begin position="227"/>
        <end position="241"/>
    </location>
</feature>
<feature type="compositionally biased region" description="Polar residues" evidence="1">
    <location>
        <begin position="296"/>
        <end position="315"/>
    </location>
</feature>
<feature type="compositionally biased region" description="Basic and acidic residues" evidence="1">
    <location>
        <begin position="364"/>
        <end position="380"/>
    </location>
</feature>
<feature type="compositionally biased region" description="Low complexity" evidence="1">
    <location>
        <begin position="390"/>
        <end position="428"/>
    </location>
</feature>
<feature type="region of interest" description="Disordered" evidence="1">
    <location>
        <begin position="224"/>
        <end position="475"/>
    </location>
</feature>
<feature type="compositionally biased region" description="Low complexity" evidence="1">
    <location>
        <begin position="260"/>
        <end position="274"/>
    </location>
</feature>
<feature type="domain" description="Calmodulin-binding" evidence="2">
    <location>
        <begin position="486"/>
        <end position="600"/>
    </location>
</feature>
<name>A0A1D1XKN8_9ARAE</name>
<dbReference type="PANTHER" id="PTHR33349">
    <property type="entry name" value="EMB|CAB62594.1"/>
    <property type="match status" value="1"/>
</dbReference>
<evidence type="ECO:0000313" key="4">
    <source>
        <dbReference type="EMBL" id="JAT54289.1"/>
    </source>
</evidence>
<dbReference type="EMBL" id="GDJX01013647">
    <property type="protein sequence ID" value="JAT54289.1"/>
    <property type="molecule type" value="Transcribed_RNA"/>
</dbReference>